<evidence type="ECO:0008006" key="4">
    <source>
        <dbReference type="Google" id="ProtNLM"/>
    </source>
</evidence>
<name>A0A8J5XM87_DIALT</name>
<comment type="caution">
    <text evidence="2">The sequence shown here is derived from an EMBL/GenBank/DDBJ whole genome shotgun (WGS) entry which is preliminary data.</text>
</comment>
<proteinExistence type="predicted"/>
<evidence type="ECO:0000313" key="2">
    <source>
        <dbReference type="EMBL" id="KAG8463219.1"/>
    </source>
</evidence>
<dbReference type="EMBL" id="JAGTXO010000017">
    <property type="protein sequence ID" value="KAG8463219.1"/>
    <property type="molecule type" value="Genomic_DNA"/>
</dbReference>
<feature type="region of interest" description="Disordered" evidence="1">
    <location>
        <begin position="420"/>
        <end position="449"/>
    </location>
</feature>
<accession>A0A8J5XM87</accession>
<reference evidence="2" key="1">
    <citation type="submission" date="2021-05" db="EMBL/GenBank/DDBJ databases">
        <title>The genome of the haptophyte Pavlova lutheri (Diacronema luteri, Pavlovales) - a model for lipid biosynthesis in eukaryotic algae.</title>
        <authorList>
            <person name="Hulatt C.J."/>
            <person name="Posewitz M.C."/>
        </authorList>
    </citation>
    <scope>NUCLEOTIDE SEQUENCE</scope>
    <source>
        <strain evidence="2">NIVA-4/92</strain>
    </source>
</reference>
<evidence type="ECO:0000313" key="3">
    <source>
        <dbReference type="Proteomes" id="UP000751190"/>
    </source>
</evidence>
<protein>
    <recommendedName>
        <fullName evidence="4">RanBP2-type domain-containing protein</fullName>
    </recommendedName>
</protein>
<dbReference type="AlphaFoldDB" id="A0A8J5XM87"/>
<gene>
    <name evidence="2" type="ORF">KFE25_011216</name>
</gene>
<keyword evidence="3" id="KW-1185">Reference proteome</keyword>
<organism evidence="2 3">
    <name type="scientific">Diacronema lutheri</name>
    <name type="common">Unicellular marine alga</name>
    <name type="synonym">Monochrysis lutheri</name>
    <dbReference type="NCBI Taxonomy" id="2081491"/>
    <lineage>
        <taxon>Eukaryota</taxon>
        <taxon>Haptista</taxon>
        <taxon>Haptophyta</taxon>
        <taxon>Pavlovophyceae</taxon>
        <taxon>Pavlovales</taxon>
        <taxon>Pavlovaceae</taxon>
        <taxon>Diacronema</taxon>
    </lineage>
</organism>
<sequence>MSADTAWVCTVCGWHNREENAFCGSRKRSSVAGKYGCGAPRGSPPSLLSGVAAAAATAPHRMVASADVNSMQQQQLLLLQRQLIMQQLQVLQQHAAHELMSPALRAQGVHQHVGASCAYQCGPQPPTHALAQPHAALAAACALPHACQPIIGARAAPALVWECAHCTFVNRACNRVCGSASADGARRGYGCGMPRPPDVAWREAHAPLRGLRHIGTAQPLGGTPAAPPAAPPAARAGEWVCVCSWRNSAANMLCGGWPRAGYGCGLARPTGAGAPPPALTASHAGGAADANGSADGMGDGWWRCQTCGWRNRARNSICGGWPHAGYGCRSPRPAHLMADAAGGGPERPFRPHGSPPLDAVAQQHAALERAAGGNVPLPDTLLAASAGVPAASSRLDEWEAYARAMAVSNAHGHAVELAMRAAEADGEDPANKRRRADSDAGPPLARGSV</sequence>
<evidence type="ECO:0000256" key="1">
    <source>
        <dbReference type="SAM" id="MobiDB-lite"/>
    </source>
</evidence>
<dbReference type="Proteomes" id="UP000751190">
    <property type="component" value="Unassembled WGS sequence"/>
</dbReference>